<dbReference type="PANTHER" id="PTHR12461:SF105">
    <property type="entry name" value="HYPOXIA-INDUCIBLE FACTOR 1-ALPHA INHIBITOR"/>
    <property type="match status" value="1"/>
</dbReference>
<evidence type="ECO:0000313" key="3">
    <source>
        <dbReference type="Proteomes" id="UP001165367"/>
    </source>
</evidence>
<dbReference type="InterPro" id="IPR041667">
    <property type="entry name" value="Cupin_8"/>
</dbReference>
<sequence>MLLKPVTTLNSITPEIFKKEFYDPGIPVVIKNLSHNWPAFTKWNWEYFKQLVGDKQVPLYNNVKSDAYTPINKADDYKSFGEYIDMISAGPAAWRIFLFNIFDHAPQLINDFTWPEHLMKGFVKKYPMLFTGGASSITHMHFDIDLSHIMHTQFVGRKRVLIFPHHEQHKLYRKPFEVLSLADFSHYYEGNGTPDYHSFPALKLAQGFDLILEHGDTLFMPAGYWHHMEYLDSGFAMSLRALQPSLSGKLKGVWNLFGMRSIDTLMKKTAPKWWYENKKKQIYANADKELMAQPEKFRSPSF</sequence>
<dbReference type="Proteomes" id="UP001165367">
    <property type="component" value="Unassembled WGS sequence"/>
</dbReference>
<dbReference type="RefSeq" id="WP_237868381.1">
    <property type="nucleotide sequence ID" value="NZ_JAKLTR010000001.1"/>
</dbReference>
<dbReference type="EMBL" id="JAKLTR010000001">
    <property type="protein sequence ID" value="MCG2613156.1"/>
    <property type="molecule type" value="Genomic_DNA"/>
</dbReference>
<dbReference type="Pfam" id="PF13621">
    <property type="entry name" value="Cupin_8"/>
    <property type="match status" value="1"/>
</dbReference>
<proteinExistence type="predicted"/>
<feature type="domain" description="JmjC" evidence="1">
    <location>
        <begin position="94"/>
        <end position="260"/>
    </location>
</feature>
<evidence type="ECO:0000259" key="1">
    <source>
        <dbReference type="PROSITE" id="PS51184"/>
    </source>
</evidence>
<accession>A0ABS9KLF6</accession>
<dbReference type="SUPFAM" id="SSF51197">
    <property type="entry name" value="Clavaminate synthase-like"/>
    <property type="match status" value="1"/>
</dbReference>
<organism evidence="2 3">
    <name type="scientific">Terrimonas ginsenosidimutans</name>
    <dbReference type="NCBI Taxonomy" id="2908004"/>
    <lineage>
        <taxon>Bacteria</taxon>
        <taxon>Pseudomonadati</taxon>
        <taxon>Bacteroidota</taxon>
        <taxon>Chitinophagia</taxon>
        <taxon>Chitinophagales</taxon>
        <taxon>Chitinophagaceae</taxon>
        <taxon>Terrimonas</taxon>
    </lineage>
</organism>
<keyword evidence="3" id="KW-1185">Reference proteome</keyword>
<reference evidence="2" key="1">
    <citation type="submission" date="2022-01" db="EMBL/GenBank/DDBJ databases">
        <authorList>
            <person name="Jo J.-H."/>
            <person name="Im W.-T."/>
        </authorList>
    </citation>
    <scope>NUCLEOTIDE SEQUENCE</scope>
    <source>
        <strain evidence="2">NA20</strain>
    </source>
</reference>
<comment type="caution">
    <text evidence="2">The sequence shown here is derived from an EMBL/GenBank/DDBJ whole genome shotgun (WGS) entry which is preliminary data.</text>
</comment>
<dbReference type="PROSITE" id="PS51184">
    <property type="entry name" value="JMJC"/>
    <property type="match status" value="1"/>
</dbReference>
<evidence type="ECO:0000313" key="2">
    <source>
        <dbReference type="EMBL" id="MCG2613156.1"/>
    </source>
</evidence>
<gene>
    <name evidence="2" type="ORF">LZZ85_02655</name>
</gene>
<dbReference type="InterPro" id="IPR003347">
    <property type="entry name" value="JmjC_dom"/>
</dbReference>
<name>A0ABS9KLF6_9BACT</name>
<dbReference type="Gene3D" id="2.60.120.650">
    <property type="entry name" value="Cupin"/>
    <property type="match status" value="1"/>
</dbReference>
<protein>
    <submittedName>
        <fullName evidence="2">Cupin-like domain-containing protein</fullName>
    </submittedName>
</protein>
<dbReference type="PANTHER" id="PTHR12461">
    <property type="entry name" value="HYPOXIA-INDUCIBLE FACTOR 1 ALPHA INHIBITOR-RELATED"/>
    <property type="match status" value="1"/>
</dbReference>